<reference evidence="6" key="2">
    <citation type="submission" date="2018-01" db="EMBL/GenBank/DDBJ databases">
        <title>Ralstonia pseudosolanacearum P824 infects blueberry.</title>
        <authorList>
            <person name="Bocsanczy A.M."/>
            <person name="Norman D.J."/>
        </authorList>
    </citation>
    <scope>NUCLEOTIDE SEQUENCE</scope>
    <source>
        <strain evidence="6">P824</strain>
    </source>
</reference>
<dbReference type="EMBL" id="LN899822">
    <property type="protein sequence ID" value="CUV59996.1"/>
    <property type="molecule type" value="Genomic_DNA"/>
</dbReference>
<evidence type="ECO:0000313" key="10">
    <source>
        <dbReference type="EMBL" id="CUV28226.1"/>
    </source>
</evidence>
<keyword evidence="2" id="KW-0238">DNA-binding</keyword>
<evidence type="ECO:0000313" key="15">
    <source>
        <dbReference type="EMBL" id="CUV59996.1"/>
    </source>
</evidence>
<dbReference type="Proteomes" id="UP000262427">
    <property type="component" value="Chromosome CM"/>
</dbReference>
<reference evidence="18" key="3">
    <citation type="submission" date="2018-01" db="EMBL/GenBank/DDBJ databases">
        <title>Raltonia solanacearum P824 infects blueberry.</title>
        <authorList>
            <person name="Bocsanczy A.M."/>
            <person name="Norman D.J."/>
        </authorList>
    </citation>
    <scope>NUCLEOTIDE SEQUENCE [LARGE SCALE GENOMIC DNA]</scope>
    <source>
        <strain evidence="18">P824</strain>
    </source>
</reference>
<dbReference type="EMBL" id="LN899824">
    <property type="protein sequence ID" value="CUV28226.1"/>
    <property type="molecule type" value="Genomic_DNA"/>
</dbReference>
<evidence type="ECO:0000313" key="9">
    <source>
        <dbReference type="EMBL" id="CUV21596.1"/>
    </source>
</evidence>
<dbReference type="InterPro" id="IPR036390">
    <property type="entry name" value="WH_DNA-bd_sf"/>
</dbReference>
<dbReference type="GO" id="GO:0003677">
    <property type="term" value="F:DNA binding"/>
    <property type="evidence" value="ECO:0007669"/>
    <property type="project" value="UniProtKB-KW"/>
</dbReference>
<dbReference type="Proteomes" id="UP000310553">
    <property type="component" value="Chromosome"/>
</dbReference>
<feature type="region of interest" description="Disordered" evidence="4">
    <location>
        <begin position="1"/>
        <end position="20"/>
    </location>
</feature>
<dbReference type="EMBL" id="LN899823">
    <property type="protein sequence ID" value="CUV21596.1"/>
    <property type="molecule type" value="Genomic_DNA"/>
</dbReference>
<dbReference type="GO" id="GO:0003700">
    <property type="term" value="F:DNA-binding transcription factor activity"/>
    <property type="evidence" value="ECO:0007669"/>
    <property type="project" value="InterPro"/>
</dbReference>
<dbReference type="PROSITE" id="PS50995">
    <property type="entry name" value="HTH_MARR_2"/>
    <property type="match status" value="1"/>
</dbReference>
<evidence type="ECO:0000313" key="6">
    <source>
        <dbReference type="EMBL" id="AYA45264.1"/>
    </source>
</evidence>
<dbReference type="EMBL" id="LN899827">
    <property type="protein sequence ID" value="CUV43120.1"/>
    <property type="molecule type" value="Genomic_DNA"/>
</dbReference>
<dbReference type="InterPro" id="IPR036388">
    <property type="entry name" value="WH-like_DNA-bd_sf"/>
</dbReference>
<dbReference type="EMBL" id="LN899821">
    <property type="protein sequence ID" value="CUV18960.1"/>
    <property type="molecule type" value="Genomic_DNA"/>
</dbReference>
<sequence>MSTEVQTPPEATDQGAYQLDTMDRDTNVGRLVHRARHELVTHIDAALATLDLTAAQWTVVVYLAEDLANTPAELSRLLNYDPGAMTRLIDRLEKKNIVKRAPSDADRRSVVITLTDQGRSLYPEIRPLIVDVLNHLLRGFTQAEVKQLENLLLRVLHNA</sequence>
<dbReference type="EMBL" id="LN899819">
    <property type="protein sequence ID" value="CUV15081.1"/>
    <property type="molecule type" value="Genomic_DNA"/>
</dbReference>
<dbReference type="Gene3D" id="1.10.10.10">
    <property type="entry name" value="Winged helix-like DNA-binding domain superfamily/Winged helix DNA-binding domain"/>
    <property type="match status" value="1"/>
</dbReference>
<gene>
    <name evidence="16" type="ORF">E7Z57_13080</name>
    <name evidence="17" type="ORF">LH706_02165</name>
    <name evidence="8" type="ORF">PSS4_v1_860003</name>
    <name evidence="15" type="ORF">RD1301_v1_660006</name>
    <name evidence="6" type="ORF">RSP824_01460</name>
    <name evidence="9" type="ORF">RUN1744_v1_40051</name>
    <name evidence="10" type="ORF">RUN1985_v1_190020</name>
    <name evidence="14" type="ORF">RUN215_v1_630019</name>
    <name evidence="7" type="ORF">RUN39_v1_1100011</name>
    <name evidence="11" type="ORF">TD1301_v1_650016</name>
    <name evidence="12" type="ORF">TF3108_v1_50016</name>
    <name evidence="13" type="ORF">TO10_v1_10021</name>
</gene>
<reference evidence="17" key="5">
    <citation type="submission" date="2021-10" db="EMBL/GenBank/DDBJ databases">
        <title>Complete genome sequences of five Ralstonia solancearum strains isolated from sunflower.</title>
        <authorList>
            <person name="She X."/>
            <person name="He Z."/>
        </authorList>
    </citation>
    <scope>NUCLEOTIDE SEQUENCE</scope>
    <source>
        <strain evidence="17">RS638</strain>
    </source>
</reference>
<evidence type="ECO:0000313" key="19">
    <source>
        <dbReference type="Proteomes" id="UP000310553"/>
    </source>
</evidence>
<dbReference type="PANTHER" id="PTHR33164">
    <property type="entry name" value="TRANSCRIPTIONAL REGULATOR, MARR FAMILY"/>
    <property type="match status" value="1"/>
</dbReference>
<dbReference type="EMBL" id="CP039339">
    <property type="protein sequence ID" value="QCX49937.1"/>
    <property type="molecule type" value="Genomic_DNA"/>
</dbReference>
<dbReference type="InterPro" id="IPR039422">
    <property type="entry name" value="MarR/SlyA-like"/>
</dbReference>
<dbReference type="EMBL" id="LN899826">
    <property type="protein sequence ID" value="CUV37895.1"/>
    <property type="molecule type" value="Genomic_DNA"/>
</dbReference>
<keyword evidence="3" id="KW-0804">Transcription</keyword>
<dbReference type="AlphaFoldDB" id="A0A0K1ZGY4"/>
<organism evidence="11">
    <name type="scientific">Ralstonia solanacearum</name>
    <name type="common">Pseudomonas solanacearum</name>
    <dbReference type="NCBI Taxonomy" id="305"/>
    <lineage>
        <taxon>Bacteria</taxon>
        <taxon>Pseudomonadati</taxon>
        <taxon>Pseudomonadota</taxon>
        <taxon>Betaproteobacteria</taxon>
        <taxon>Burkholderiales</taxon>
        <taxon>Burkholderiaceae</taxon>
        <taxon>Ralstonia</taxon>
        <taxon>Ralstonia solanacearum species complex</taxon>
    </lineage>
</organism>
<name>A0A0K1ZGY4_RALSL</name>
<evidence type="ECO:0000256" key="3">
    <source>
        <dbReference type="ARBA" id="ARBA00023163"/>
    </source>
</evidence>
<dbReference type="SMART" id="SM00347">
    <property type="entry name" value="HTH_MARR"/>
    <property type="match status" value="1"/>
</dbReference>
<reference evidence="11" key="1">
    <citation type="submission" date="2015-10" db="EMBL/GenBank/DDBJ databases">
        <authorList>
            <person name="Gilbert D.G."/>
        </authorList>
    </citation>
    <scope>NUCLEOTIDE SEQUENCE</scope>
    <source>
        <strain evidence="11">Phyl III-seqv23</strain>
    </source>
</reference>
<evidence type="ECO:0000313" key="7">
    <source>
        <dbReference type="EMBL" id="CUV15081.1"/>
    </source>
</evidence>
<keyword evidence="1" id="KW-0805">Transcription regulation</keyword>
<evidence type="ECO:0000256" key="1">
    <source>
        <dbReference type="ARBA" id="ARBA00023015"/>
    </source>
</evidence>
<evidence type="ECO:0000256" key="4">
    <source>
        <dbReference type="SAM" id="MobiDB-lite"/>
    </source>
</evidence>
<evidence type="ECO:0000313" key="17">
    <source>
        <dbReference type="EMBL" id="UZF15293.1"/>
    </source>
</evidence>
<evidence type="ECO:0000313" key="18">
    <source>
        <dbReference type="Proteomes" id="UP000262427"/>
    </source>
</evidence>
<evidence type="ECO:0000313" key="14">
    <source>
        <dbReference type="EMBL" id="CUV55990.1"/>
    </source>
</evidence>
<evidence type="ECO:0000313" key="8">
    <source>
        <dbReference type="EMBL" id="CUV18960.1"/>
    </source>
</evidence>
<dbReference type="EMBL" id="CP085043">
    <property type="protein sequence ID" value="UZF15293.1"/>
    <property type="molecule type" value="Genomic_DNA"/>
</dbReference>
<evidence type="ECO:0000313" key="13">
    <source>
        <dbReference type="EMBL" id="CUV43120.1"/>
    </source>
</evidence>
<dbReference type="InterPro" id="IPR000835">
    <property type="entry name" value="HTH_MarR-typ"/>
</dbReference>
<dbReference type="PANTHER" id="PTHR33164:SF64">
    <property type="entry name" value="TRANSCRIPTIONAL REGULATOR SLYA"/>
    <property type="match status" value="1"/>
</dbReference>
<proteinExistence type="predicted"/>
<accession>A0A0K1ZGY4</accession>
<feature type="domain" description="HTH marR-type" evidence="5">
    <location>
        <begin position="25"/>
        <end position="157"/>
    </location>
</feature>
<dbReference type="Pfam" id="PF01047">
    <property type="entry name" value="MarR"/>
    <property type="match status" value="1"/>
</dbReference>
<dbReference type="GO" id="GO:0006950">
    <property type="term" value="P:response to stress"/>
    <property type="evidence" value="ECO:0007669"/>
    <property type="project" value="TreeGrafter"/>
</dbReference>
<evidence type="ECO:0000259" key="5">
    <source>
        <dbReference type="PROSITE" id="PS50995"/>
    </source>
</evidence>
<dbReference type="EMBL" id="LN899820">
    <property type="protein sequence ID" value="CUV55990.1"/>
    <property type="molecule type" value="Genomic_DNA"/>
</dbReference>
<dbReference type="PRINTS" id="PR00598">
    <property type="entry name" value="HTHMARR"/>
</dbReference>
<dbReference type="PATRIC" id="fig|305.106.peg.3973"/>
<evidence type="ECO:0000313" key="11">
    <source>
        <dbReference type="EMBL" id="CUV33964.1"/>
    </source>
</evidence>
<dbReference type="EMBL" id="CP025741">
    <property type="protein sequence ID" value="AYA45264.1"/>
    <property type="molecule type" value="Genomic_DNA"/>
</dbReference>
<reference evidence="16 19" key="4">
    <citation type="submission" date="2019-04" db="EMBL/GenBank/DDBJ databases">
        <title>Complete Genome of UW386 and Higher Quality Genome of UW700.</title>
        <authorList>
            <person name="Jacobs J."/>
            <person name="Perez A."/>
            <person name="Steidl O."/>
            <person name="Allen C."/>
        </authorList>
    </citation>
    <scope>NUCLEOTIDE SEQUENCE [LARGE SCALE GENOMIC DNA]</scope>
    <source>
        <strain evidence="16 19">UW386</strain>
    </source>
</reference>
<evidence type="ECO:0000256" key="2">
    <source>
        <dbReference type="ARBA" id="ARBA00023125"/>
    </source>
</evidence>
<dbReference type="SUPFAM" id="SSF46785">
    <property type="entry name" value="Winged helix' DNA-binding domain"/>
    <property type="match status" value="1"/>
</dbReference>
<dbReference type="EMBL" id="LN899825">
    <property type="protein sequence ID" value="CUV33964.1"/>
    <property type="molecule type" value="Genomic_DNA"/>
</dbReference>
<evidence type="ECO:0000313" key="16">
    <source>
        <dbReference type="EMBL" id="QCX49937.1"/>
    </source>
</evidence>
<evidence type="ECO:0000313" key="12">
    <source>
        <dbReference type="EMBL" id="CUV37895.1"/>
    </source>
</evidence>
<protein>
    <submittedName>
        <fullName evidence="16">MarR family transcriptional regulator</fullName>
    </submittedName>
    <submittedName>
        <fullName evidence="6">Multiple antibiotic resistance transcriptional regulator MarR</fullName>
    </submittedName>
    <submittedName>
        <fullName evidence="11">Putative transcription regulator protein</fullName>
    </submittedName>
</protein>